<reference evidence="1" key="1">
    <citation type="submission" date="2013-08" db="EMBL/GenBank/DDBJ databases">
        <authorList>
            <person name="Mendez C."/>
            <person name="Richter M."/>
            <person name="Ferrer M."/>
            <person name="Sanchez J."/>
        </authorList>
    </citation>
    <scope>NUCLEOTIDE SEQUENCE</scope>
</reference>
<reference evidence="1" key="2">
    <citation type="journal article" date="2014" name="ISME J.">
        <title>Microbial stratification in low pH oxic and suboxic macroscopic growths along an acid mine drainage.</title>
        <authorList>
            <person name="Mendez-Garcia C."/>
            <person name="Mesa V."/>
            <person name="Sprenger R.R."/>
            <person name="Richter M."/>
            <person name="Diez M.S."/>
            <person name="Solano J."/>
            <person name="Bargiela R."/>
            <person name="Golyshina O.V."/>
            <person name="Manteca A."/>
            <person name="Ramos J.L."/>
            <person name="Gallego J.R."/>
            <person name="Llorente I."/>
            <person name="Martins Dos Santos V.A."/>
            <person name="Jensen O.N."/>
            <person name="Pelaez A.I."/>
            <person name="Sanchez J."/>
            <person name="Ferrer M."/>
        </authorList>
    </citation>
    <scope>NUCLEOTIDE SEQUENCE</scope>
</reference>
<protein>
    <recommendedName>
        <fullName evidence="2">Phosphoserine phosphatase</fullName>
    </recommendedName>
</protein>
<dbReference type="Gene3D" id="3.40.50.1000">
    <property type="entry name" value="HAD superfamily/HAD-like"/>
    <property type="match status" value="1"/>
</dbReference>
<organism evidence="1">
    <name type="scientific">mine drainage metagenome</name>
    <dbReference type="NCBI Taxonomy" id="410659"/>
    <lineage>
        <taxon>unclassified sequences</taxon>
        <taxon>metagenomes</taxon>
        <taxon>ecological metagenomes</taxon>
    </lineage>
</organism>
<name>T0YHD1_9ZZZZ</name>
<dbReference type="InterPro" id="IPR023214">
    <property type="entry name" value="HAD_sf"/>
</dbReference>
<dbReference type="InterPro" id="IPR036412">
    <property type="entry name" value="HAD-like_sf"/>
</dbReference>
<gene>
    <name evidence="1" type="ORF">B1A_19486</name>
</gene>
<sequence length="133" mass="14621">MSGEVSSIKRVVAGYGKVAVIDELSREHGIHPDRIIYVGDGSSDVHVMLHVNNGEGFTIAVSENLQLARIARCTVLSDNACSVLVPVFDQLLGMRMPEIRRVLEDNGLRLEEWERARTDRVLIRETAAAPAAV</sequence>
<dbReference type="EMBL" id="AUZX01014376">
    <property type="protein sequence ID" value="EQD32478.1"/>
    <property type="molecule type" value="Genomic_DNA"/>
</dbReference>
<evidence type="ECO:0008006" key="2">
    <source>
        <dbReference type="Google" id="ProtNLM"/>
    </source>
</evidence>
<evidence type="ECO:0000313" key="1">
    <source>
        <dbReference type="EMBL" id="EQD32478.1"/>
    </source>
</evidence>
<proteinExistence type="predicted"/>
<dbReference type="SUPFAM" id="SSF56784">
    <property type="entry name" value="HAD-like"/>
    <property type="match status" value="1"/>
</dbReference>
<accession>T0YHD1</accession>
<comment type="caution">
    <text evidence="1">The sequence shown here is derived from an EMBL/GenBank/DDBJ whole genome shotgun (WGS) entry which is preliminary data.</text>
</comment>
<dbReference type="AlphaFoldDB" id="T0YHD1"/>